<dbReference type="GO" id="GO:0051075">
    <property type="term" value="F:S-adenosylmethionine:tRNA ribosyltransferase-isomerase activity"/>
    <property type="evidence" value="ECO:0007669"/>
    <property type="project" value="TreeGrafter"/>
</dbReference>
<keyword evidence="7" id="KW-1185">Reference proteome</keyword>
<evidence type="ECO:0000256" key="3">
    <source>
        <dbReference type="ARBA" id="ARBA00022691"/>
    </source>
</evidence>
<evidence type="ECO:0000256" key="1">
    <source>
        <dbReference type="ARBA" id="ARBA00022490"/>
    </source>
</evidence>
<dbReference type="InterPro" id="IPR036100">
    <property type="entry name" value="QueA_sf"/>
</dbReference>
<dbReference type="InterPro" id="IPR003699">
    <property type="entry name" value="QueA"/>
</dbReference>
<organism evidence="6 7">
    <name type="scientific">Cyanidium caldarium</name>
    <name type="common">Red alga</name>
    <dbReference type="NCBI Taxonomy" id="2771"/>
    <lineage>
        <taxon>Eukaryota</taxon>
        <taxon>Rhodophyta</taxon>
        <taxon>Bangiophyceae</taxon>
        <taxon>Cyanidiales</taxon>
        <taxon>Cyanidiaceae</taxon>
        <taxon>Cyanidium</taxon>
    </lineage>
</organism>
<evidence type="ECO:0000256" key="5">
    <source>
        <dbReference type="SAM" id="MobiDB-lite"/>
    </source>
</evidence>
<dbReference type="EMBL" id="JANCYW010000012">
    <property type="protein sequence ID" value="KAK4537452.1"/>
    <property type="molecule type" value="Genomic_DNA"/>
</dbReference>
<accession>A0AAV9IYP9</accession>
<dbReference type="AlphaFoldDB" id="A0AAV9IYP9"/>
<dbReference type="PANTHER" id="PTHR30307">
    <property type="entry name" value="S-ADENOSYLMETHIONINE:TRNA RIBOSYLTRANSFERASE-ISOMERASE"/>
    <property type="match status" value="1"/>
</dbReference>
<dbReference type="Gene3D" id="3.40.1780.10">
    <property type="entry name" value="QueA-like"/>
    <property type="match status" value="2"/>
</dbReference>
<keyword evidence="4" id="KW-0671">Queuosine biosynthesis</keyword>
<reference evidence="6 7" key="1">
    <citation type="submission" date="2022-07" db="EMBL/GenBank/DDBJ databases">
        <title>Genome-wide signatures of adaptation to extreme environments.</title>
        <authorList>
            <person name="Cho C.H."/>
            <person name="Yoon H.S."/>
        </authorList>
    </citation>
    <scope>NUCLEOTIDE SEQUENCE [LARGE SCALE GENOMIC DNA]</scope>
    <source>
        <strain evidence="6 7">DBV 063 E5</strain>
    </source>
</reference>
<dbReference type="SUPFAM" id="SSF111337">
    <property type="entry name" value="QueA-like"/>
    <property type="match status" value="1"/>
</dbReference>
<comment type="caution">
    <text evidence="6">The sequence shown here is derived from an EMBL/GenBank/DDBJ whole genome shotgun (WGS) entry which is preliminary data.</text>
</comment>
<protein>
    <recommendedName>
        <fullName evidence="8">S-adenosylmethionine:tRNA ribosyltransferase-isomerase</fullName>
    </recommendedName>
</protein>
<dbReference type="Proteomes" id="UP001301350">
    <property type="component" value="Unassembled WGS sequence"/>
</dbReference>
<evidence type="ECO:0000313" key="7">
    <source>
        <dbReference type="Proteomes" id="UP001301350"/>
    </source>
</evidence>
<dbReference type="PANTHER" id="PTHR30307:SF0">
    <property type="entry name" value="S-ADENOSYLMETHIONINE:TRNA RIBOSYLTRANSFERASE-ISOMERASE"/>
    <property type="match status" value="1"/>
</dbReference>
<evidence type="ECO:0000256" key="2">
    <source>
        <dbReference type="ARBA" id="ARBA00022679"/>
    </source>
</evidence>
<dbReference type="InterPro" id="IPR042118">
    <property type="entry name" value="QueA_dom1"/>
</dbReference>
<sequence length="464" mass="52271">MRLLGHSVRWLIRPHPSRWSRRVGTSPTVTANERRQSRSMAPDDALPDVRTDDFDYHLPEERVAKFPLADRSASKLLVFEAGRSLRHRRFVDLPQLLPSDAVLVRNNSKVIAARLLLHKERIGRRGKMGGGKAELLCLEPLQPSTDPAVALACTTPPVVWSCYCGGRRIHNGTVLHGEHVRATMLERVGMETWVRFDWTPGQPCHSFADVLEREGHTPLPPYLRREDVPADRRTYQTVYASREGSVAAPTAGLHFTSDMIERHFADRVVNVTLHVGAGTFAPILSEAISGHQMHRERACIERAELERLVAFMEQRRPIAAVGTTSARTLESLHWHGAALLEGAGKSGMGEEFWVSQWQPYNCTASASALDTYRAVLRRMDEASLAVMRGYTNLLIVPPYEFQVVDALVTNFHRPRSTLLMLVAALVPGGRDTLMHIYEEALKHEYRFLSYGDSSLLTRRPMLRQ</sequence>
<dbReference type="GO" id="GO:0008616">
    <property type="term" value="P:tRNA queuosine(34) biosynthetic process"/>
    <property type="evidence" value="ECO:0007669"/>
    <property type="project" value="UniProtKB-KW"/>
</dbReference>
<feature type="region of interest" description="Disordered" evidence="5">
    <location>
        <begin position="20"/>
        <end position="47"/>
    </location>
</feature>
<name>A0AAV9IYP9_CYACA</name>
<dbReference type="Pfam" id="PF02547">
    <property type="entry name" value="Queuosine_synth"/>
    <property type="match status" value="1"/>
</dbReference>
<gene>
    <name evidence="6" type="ORF">CDCA_CDCA12G3477</name>
</gene>
<keyword evidence="3" id="KW-0949">S-adenosyl-L-methionine</keyword>
<evidence type="ECO:0000313" key="6">
    <source>
        <dbReference type="EMBL" id="KAK4537452.1"/>
    </source>
</evidence>
<evidence type="ECO:0008006" key="8">
    <source>
        <dbReference type="Google" id="ProtNLM"/>
    </source>
</evidence>
<proteinExistence type="predicted"/>
<evidence type="ECO:0000256" key="4">
    <source>
        <dbReference type="ARBA" id="ARBA00022785"/>
    </source>
</evidence>
<keyword evidence="2" id="KW-0808">Transferase</keyword>
<keyword evidence="1" id="KW-0963">Cytoplasm</keyword>